<organism evidence="2 3">
    <name type="scientific">Pediococcus inopinatus</name>
    <dbReference type="NCBI Taxonomy" id="114090"/>
    <lineage>
        <taxon>Bacteria</taxon>
        <taxon>Bacillati</taxon>
        <taxon>Bacillota</taxon>
        <taxon>Bacilli</taxon>
        <taxon>Lactobacillales</taxon>
        <taxon>Lactobacillaceae</taxon>
        <taxon>Pediococcus</taxon>
    </lineage>
</organism>
<evidence type="ECO:0000256" key="1">
    <source>
        <dbReference type="SAM" id="Phobius"/>
    </source>
</evidence>
<feature type="transmembrane region" description="Helical" evidence="1">
    <location>
        <begin position="9"/>
        <end position="30"/>
    </location>
</feature>
<dbReference type="EMBL" id="CP104778">
    <property type="protein sequence ID" value="WPC21800.1"/>
    <property type="molecule type" value="Genomic_DNA"/>
</dbReference>
<protein>
    <recommendedName>
        <fullName evidence="4">Regulatory protein YycH domain-containing protein</fullName>
    </recommendedName>
</protein>
<dbReference type="Proteomes" id="UP001302696">
    <property type="component" value="Chromosome"/>
</dbReference>
<keyword evidence="1" id="KW-0812">Transmembrane</keyword>
<name>A0ABZ0Q4A9_9LACO</name>
<sequence length="440" mass="50420">MRGMRTSRLLIHIGLILAILLSIGLSWVIWTSPARYEKTKQQSGTNTSVIQSEQANKSLGDVFLPTQVIYTQADSTSHLINNTKVNLTDSMRSTIEDWRLTRVTKESTNNRKKYEELMGRENTVMLKYPDSVTGGILNNAFKQNIKFSGKISRIVFSTEKRNQVYLLNDTNYAIYKVQTRKQNLALIKEIISGNVQKFTVKQTLVNHHMMTEYEDSVKVPEYSYLVNKQTAAYFVSTLINSDNASSVTTKEQSGKTIYNDNNSKRMTVNNKKGTVAYEDLASHKAYHENMSKAMSQSFTLLKKMEVPLDNMRYYKYDEKNNAIVYRSYVEGFPIFNQTDYGTVEVQITGPRTKKINFSLYSLQIPVPTGKERTTLPSTQVVLDRLKASGYRTADINNIEIGYQWTANPASDLVVNLTPTWYVNYKNQWVSYQQLLSDQQQ</sequence>
<accession>A0ABZ0Q4A9</accession>
<gene>
    <name evidence="2" type="ORF">N6G96_00850</name>
</gene>
<keyword evidence="1" id="KW-1133">Transmembrane helix</keyword>
<dbReference type="CDD" id="cd15787">
    <property type="entry name" value="YycH_N"/>
    <property type="match status" value="1"/>
</dbReference>
<reference evidence="3" key="1">
    <citation type="submission" date="2024-06" db="EMBL/GenBank/DDBJ databases">
        <authorList>
            <person name="Chang H.C."/>
            <person name="Mun S.Y."/>
        </authorList>
    </citation>
    <scope>NUCLEOTIDE SEQUENCE [LARGE SCALE GENOMIC DNA]</scope>
    <source>
        <strain evidence="3">KT1</strain>
    </source>
</reference>
<keyword evidence="1" id="KW-0472">Membrane</keyword>
<evidence type="ECO:0000313" key="3">
    <source>
        <dbReference type="Proteomes" id="UP001302696"/>
    </source>
</evidence>
<evidence type="ECO:0000313" key="2">
    <source>
        <dbReference type="EMBL" id="WPC21800.1"/>
    </source>
</evidence>
<dbReference type="RefSeq" id="WP_323709048.1">
    <property type="nucleotide sequence ID" value="NZ_CP104778.1"/>
</dbReference>
<evidence type="ECO:0008006" key="4">
    <source>
        <dbReference type="Google" id="ProtNLM"/>
    </source>
</evidence>
<proteinExistence type="predicted"/>
<dbReference type="Gene3D" id="3.30.310.160">
    <property type="entry name" value="YycH protein, domain 2"/>
    <property type="match status" value="1"/>
</dbReference>
<keyword evidence="3" id="KW-1185">Reference proteome</keyword>
<dbReference type="InterPro" id="IPR042274">
    <property type="entry name" value="YycH/YycI_2"/>
</dbReference>